<reference evidence="1" key="1">
    <citation type="journal article" date="2021" name="New Phytol.">
        <title>Evolutionary innovations through gain and loss of genes in the ectomycorrhizal Boletales.</title>
        <authorList>
            <person name="Wu G."/>
            <person name="Miyauchi S."/>
            <person name="Morin E."/>
            <person name="Kuo A."/>
            <person name="Drula E."/>
            <person name="Varga T."/>
            <person name="Kohler A."/>
            <person name="Feng B."/>
            <person name="Cao Y."/>
            <person name="Lipzen A."/>
            <person name="Daum C."/>
            <person name="Hundley H."/>
            <person name="Pangilinan J."/>
            <person name="Johnson J."/>
            <person name="Barry K."/>
            <person name="LaButti K."/>
            <person name="Ng V."/>
            <person name="Ahrendt S."/>
            <person name="Min B."/>
            <person name="Choi I.G."/>
            <person name="Park H."/>
            <person name="Plett J.M."/>
            <person name="Magnuson J."/>
            <person name="Spatafora J.W."/>
            <person name="Nagy L.G."/>
            <person name="Henrissat B."/>
            <person name="Grigoriev I.V."/>
            <person name="Yang Z.L."/>
            <person name="Xu J."/>
            <person name="Martin F.M."/>
        </authorList>
    </citation>
    <scope>NUCLEOTIDE SEQUENCE</scope>
    <source>
        <strain evidence="1">KUC20120723A-06</strain>
    </source>
</reference>
<name>A0ACB8AZU0_9AGAM</name>
<sequence length="824" mass="93787">MSSTPSPHGGRSVTEMNTIINRELEGAVVDEESLQSTAEQGLVKRLLPPFSISASELNKHHRQYLEEEKKKKKKHRKSKRRCTPEDKSDEPHDLYDVEKEQWKWKECKVHTFNERVEAGYTRRRNDAFINSRRECGEERKGWMRGGNQGEKRGISKASSTDIEYDDDDPNDESYEDEQETKGAKNFGTKKHGTEDCFAAFLNAAGQAIIRYLRFQSRPKKSSQRPHSPPVSPQMLPAESAALSTASVSTCEPPPLKQQLAFRSWLGYYSMKKLPTETDLGQVEQGYNRKPDLILLEHAYQLLDNVTWKSPKAIGELTKTTFRKSRTIQETLNQKAYLLFSSQPWRRYVLGLSFAKNKVRVHLYDRSGSIRSRPYEFDCAYGDVIRILHAFLLADRRCLGFDPTIQITPYRRGHGPNLQQYAGRADGKGPGERFHILRPLWANHGFIGRGTLCYHVRPDGEIRRGGITIANRDYVLKDYWITEDLIDHESGVLKKIQDIPGVPQLVDSCTVEYEGKPDSTDLNRPKFSASFPRPPKLITRFHRRHLLYPLGVPITEFKSQHELISGLIDIVKVHDLLVKHGIFHRNISPNNLIFCCNMNKFISRAMIIDFDYTVYMAASGMYGPKGMGTLPFVSLAILSQLMEKMNNKQELVNVSSGPLYDLEALFYVFIWICIKYNGPNGRKHLKEKVVPILHAWSEGGMSFQGLFNAHNSKFAFIAKPLSSRQFSPYFANLAPLAEEWCTILRDQLLDENPSEPHVSHAIIINMLENFLQKLPVKDPPTIHLVGVFPEIINARASTVPAVPAVVESLHVELITAFNGTHGETV</sequence>
<evidence type="ECO:0000313" key="2">
    <source>
        <dbReference type="Proteomes" id="UP000790709"/>
    </source>
</evidence>
<accession>A0ACB8AZU0</accession>
<organism evidence="1 2">
    <name type="scientific">Leucogyrophana mollusca</name>
    <dbReference type="NCBI Taxonomy" id="85980"/>
    <lineage>
        <taxon>Eukaryota</taxon>
        <taxon>Fungi</taxon>
        <taxon>Dikarya</taxon>
        <taxon>Basidiomycota</taxon>
        <taxon>Agaricomycotina</taxon>
        <taxon>Agaricomycetes</taxon>
        <taxon>Agaricomycetidae</taxon>
        <taxon>Boletales</taxon>
        <taxon>Boletales incertae sedis</taxon>
        <taxon>Leucogyrophana</taxon>
    </lineage>
</organism>
<gene>
    <name evidence="1" type="ORF">BV22DRAFT_1134544</name>
</gene>
<dbReference type="Proteomes" id="UP000790709">
    <property type="component" value="Unassembled WGS sequence"/>
</dbReference>
<protein>
    <submittedName>
        <fullName evidence="1">Uncharacterized protein</fullName>
    </submittedName>
</protein>
<evidence type="ECO:0000313" key="1">
    <source>
        <dbReference type="EMBL" id="KAH7918499.1"/>
    </source>
</evidence>
<keyword evidence="2" id="KW-1185">Reference proteome</keyword>
<comment type="caution">
    <text evidence="1">The sequence shown here is derived from an EMBL/GenBank/DDBJ whole genome shotgun (WGS) entry which is preliminary data.</text>
</comment>
<proteinExistence type="predicted"/>
<dbReference type="EMBL" id="MU266778">
    <property type="protein sequence ID" value="KAH7918499.1"/>
    <property type="molecule type" value="Genomic_DNA"/>
</dbReference>